<proteinExistence type="predicted"/>
<protein>
    <submittedName>
        <fullName evidence="2">DUF624 domain-containing protein</fullName>
    </submittedName>
</protein>
<dbReference type="RefSeq" id="WP_038539436.1">
    <property type="nucleotide sequence ID" value="NZ_JAAFZF010000003.1"/>
</dbReference>
<evidence type="ECO:0000313" key="3">
    <source>
        <dbReference type="Proteomes" id="UP001162836"/>
    </source>
</evidence>
<gene>
    <name evidence="2" type="ORF">LRS37_10315</name>
</gene>
<comment type="caution">
    <text evidence="2">The sequence shown here is derived from an EMBL/GenBank/DDBJ whole genome shotgun (WGS) entry which is preliminary data.</text>
</comment>
<feature type="transmembrane region" description="Helical" evidence="1">
    <location>
        <begin position="129"/>
        <end position="156"/>
    </location>
</feature>
<keyword evidence="1" id="KW-0472">Membrane</keyword>
<sequence length="230" mass="27268">MKDNSRLMGGLYKICEWIMRFTIINLLWVIFNLPLVFILLNILFLEQKRALFFFILPLIIFIPILFFPATTAMFASARDWVIKDEYVSVRRYWSYYKENYLKSLIGGFIFTIAWTIWAVDYYYFSQENIILMGIFFIIGIVLFVYTVNFFSVMAHYHMKLGSVFKNTLIITIGSPVLFFTVLISNSILIYLSLDTFWFLLPFFAGALMSYLSFSAFYRFYYKVVSSNQIN</sequence>
<reference evidence="2 3" key="1">
    <citation type="journal article" date="2023" name="Antonie Van Leeuwenhoek">
        <title>Unveiling the genomic potential of a novel thermostable glycoside hydrolases producing Neobacillus sedimentimangrovi UE25.</title>
        <authorList>
            <person name="Ejaz U."/>
            <person name="Saleem F."/>
            <person name="Rashid R."/>
            <person name="Hasan K.A."/>
            <person name="Syed M.N."/>
            <person name="Sohail M."/>
        </authorList>
    </citation>
    <scope>NUCLEOTIDE SEQUENCE [LARGE SCALE GENOMIC DNA]</scope>
    <source>
        <strain evidence="2 3">UE25</strain>
    </source>
</reference>
<accession>A0ABS8QLW4</accession>
<keyword evidence="1" id="KW-0812">Transmembrane</keyword>
<keyword evidence="3" id="KW-1185">Reference proteome</keyword>
<dbReference type="Proteomes" id="UP001162836">
    <property type="component" value="Unassembled WGS sequence"/>
</dbReference>
<organism evidence="2 3">
    <name type="scientific">Neobacillus sedimentimangrovi</name>
    <dbReference type="NCBI Taxonomy" id="2699460"/>
    <lineage>
        <taxon>Bacteria</taxon>
        <taxon>Bacillati</taxon>
        <taxon>Bacillota</taxon>
        <taxon>Bacilli</taxon>
        <taxon>Bacillales</taxon>
        <taxon>Bacillaceae</taxon>
        <taxon>Neobacillus</taxon>
    </lineage>
</organism>
<keyword evidence="1" id="KW-1133">Transmembrane helix</keyword>
<dbReference type="Pfam" id="PF04854">
    <property type="entry name" value="DUF624"/>
    <property type="match status" value="1"/>
</dbReference>
<feature type="transmembrane region" description="Helical" evidence="1">
    <location>
        <begin position="196"/>
        <end position="220"/>
    </location>
</feature>
<feature type="transmembrane region" description="Helical" evidence="1">
    <location>
        <begin position="50"/>
        <end position="75"/>
    </location>
</feature>
<feature type="transmembrane region" description="Helical" evidence="1">
    <location>
        <begin position="100"/>
        <end position="123"/>
    </location>
</feature>
<evidence type="ECO:0000256" key="1">
    <source>
        <dbReference type="SAM" id="Phobius"/>
    </source>
</evidence>
<evidence type="ECO:0000313" key="2">
    <source>
        <dbReference type="EMBL" id="MCD4839264.1"/>
    </source>
</evidence>
<name>A0ABS8QLW4_9BACI</name>
<dbReference type="InterPro" id="IPR006938">
    <property type="entry name" value="DUF624"/>
</dbReference>
<feature type="transmembrane region" description="Helical" evidence="1">
    <location>
        <begin position="168"/>
        <end position="190"/>
    </location>
</feature>
<feature type="transmembrane region" description="Helical" evidence="1">
    <location>
        <begin position="21"/>
        <end position="44"/>
    </location>
</feature>
<dbReference type="EMBL" id="JAJODE010000026">
    <property type="protein sequence ID" value="MCD4839264.1"/>
    <property type="molecule type" value="Genomic_DNA"/>
</dbReference>